<comment type="caution">
    <text evidence="5">The sequence shown here is derived from an EMBL/GenBank/DDBJ whole genome shotgun (WGS) entry which is preliminary data.</text>
</comment>
<dbReference type="Pfam" id="PF00005">
    <property type="entry name" value="ABC_tran"/>
    <property type="match status" value="1"/>
</dbReference>
<accession>A0ABU7RC47</accession>
<dbReference type="PROSITE" id="PS50893">
    <property type="entry name" value="ABC_TRANSPORTER_2"/>
    <property type="match status" value="1"/>
</dbReference>
<dbReference type="InterPro" id="IPR017871">
    <property type="entry name" value="ABC_transporter-like_CS"/>
</dbReference>
<reference evidence="5 6" key="1">
    <citation type="submission" date="2024-01" db="EMBL/GenBank/DDBJ databases">
        <title>Description of Olsenella sp. nov., isolated from pig feces.</title>
        <authorList>
            <person name="Chang Y.-H."/>
        </authorList>
    </citation>
    <scope>NUCLEOTIDE SEQUENCE [LARGE SCALE GENOMIC DNA]</scope>
    <source>
        <strain evidence="5 6">YH-ols2223</strain>
    </source>
</reference>
<dbReference type="InterPro" id="IPR027417">
    <property type="entry name" value="P-loop_NTPase"/>
</dbReference>
<dbReference type="InterPro" id="IPR050093">
    <property type="entry name" value="ABC_SmlMolc_Importer"/>
</dbReference>
<keyword evidence="2" id="KW-0547">Nucleotide-binding</keyword>
<proteinExistence type="predicted"/>
<evidence type="ECO:0000313" key="6">
    <source>
        <dbReference type="Proteomes" id="UP001332931"/>
    </source>
</evidence>
<dbReference type="SUPFAM" id="SSF50331">
    <property type="entry name" value="MOP-like"/>
    <property type="match status" value="1"/>
</dbReference>
<dbReference type="RefSeq" id="WP_330958910.1">
    <property type="nucleotide sequence ID" value="NZ_JAZGJQ010000014.1"/>
</dbReference>
<dbReference type="InterPro" id="IPR003593">
    <property type="entry name" value="AAA+_ATPase"/>
</dbReference>
<dbReference type="Proteomes" id="UP001332931">
    <property type="component" value="Unassembled WGS sequence"/>
</dbReference>
<dbReference type="PANTHER" id="PTHR42781">
    <property type="entry name" value="SPERMIDINE/PUTRESCINE IMPORT ATP-BINDING PROTEIN POTA"/>
    <property type="match status" value="1"/>
</dbReference>
<dbReference type="InterPro" id="IPR003439">
    <property type="entry name" value="ABC_transporter-like_ATP-bd"/>
</dbReference>
<protein>
    <submittedName>
        <fullName evidence="5">ABC transporter ATP-binding protein</fullName>
    </submittedName>
</protein>
<sequence>MPMLDLRDLRVGYGGTSVLDGLSLTVERGELVCLLGPSGCGKTTALRAVGGYLLPDSGQVLIDGEEMGSRPPELRPVATVFQSYALFPHMTVLDNVTFGLRLQGMGREEREASAREMLETVGMAERAGAYPSELSGGQQQRVALARALVLKPKALLLDEPLSNLDAGLRVRMREEVRAVQRRFDIAMLFVTHDQEEAMAIGDRIALLHHGKVVQQGAPLDVYDHPCDAYCARFLGSVNELRLGDGRTVAFRKEGVRLTPDGAFSGRVVQAMFLGSQWEYAIDVDGQVVRVRQDRSLVLKVGDSVRFDVARPLEWKEGA</sequence>
<evidence type="ECO:0000313" key="5">
    <source>
        <dbReference type="EMBL" id="MEE6148143.1"/>
    </source>
</evidence>
<dbReference type="SMART" id="SM00382">
    <property type="entry name" value="AAA"/>
    <property type="match status" value="1"/>
</dbReference>
<keyword evidence="6" id="KW-1185">Reference proteome</keyword>
<evidence type="ECO:0000256" key="1">
    <source>
        <dbReference type="ARBA" id="ARBA00022448"/>
    </source>
</evidence>
<dbReference type="InterPro" id="IPR008995">
    <property type="entry name" value="Mo/tungstate-bd_C_term_dom"/>
</dbReference>
<dbReference type="Pfam" id="PF08402">
    <property type="entry name" value="TOBE_2"/>
    <property type="match status" value="1"/>
</dbReference>
<organism evidence="5 6">
    <name type="scientific">Olsenella absiana</name>
    <dbReference type="NCBI Taxonomy" id="3115222"/>
    <lineage>
        <taxon>Bacteria</taxon>
        <taxon>Bacillati</taxon>
        <taxon>Actinomycetota</taxon>
        <taxon>Coriobacteriia</taxon>
        <taxon>Coriobacteriales</taxon>
        <taxon>Atopobiaceae</taxon>
        <taxon>Olsenella</taxon>
    </lineage>
</organism>
<gene>
    <name evidence="5" type="ORF">VXJ25_09150</name>
</gene>
<keyword evidence="1" id="KW-0813">Transport</keyword>
<keyword evidence="3 5" id="KW-0067">ATP-binding</keyword>
<dbReference type="PROSITE" id="PS00211">
    <property type="entry name" value="ABC_TRANSPORTER_1"/>
    <property type="match status" value="1"/>
</dbReference>
<dbReference type="GO" id="GO:0005524">
    <property type="term" value="F:ATP binding"/>
    <property type="evidence" value="ECO:0007669"/>
    <property type="project" value="UniProtKB-KW"/>
</dbReference>
<evidence type="ECO:0000259" key="4">
    <source>
        <dbReference type="PROSITE" id="PS50893"/>
    </source>
</evidence>
<name>A0ABU7RC47_9ACTN</name>
<dbReference type="InterPro" id="IPR013611">
    <property type="entry name" value="Transp-assoc_OB_typ2"/>
</dbReference>
<dbReference type="PANTHER" id="PTHR42781:SF4">
    <property type="entry name" value="SPERMIDINE_PUTRESCINE IMPORT ATP-BINDING PROTEIN POTA"/>
    <property type="match status" value="1"/>
</dbReference>
<dbReference type="EMBL" id="JAZGJQ010000014">
    <property type="protein sequence ID" value="MEE6148143.1"/>
    <property type="molecule type" value="Genomic_DNA"/>
</dbReference>
<evidence type="ECO:0000256" key="3">
    <source>
        <dbReference type="ARBA" id="ARBA00022840"/>
    </source>
</evidence>
<dbReference type="SUPFAM" id="SSF52540">
    <property type="entry name" value="P-loop containing nucleoside triphosphate hydrolases"/>
    <property type="match status" value="1"/>
</dbReference>
<dbReference type="Gene3D" id="3.40.50.300">
    <property type="entry name" value="P-loop containing nucleotide triphosphate hydrolases"/>
    <property type="match status" value="1"/>
</dbReference>
<feature type="domain" description="ABC transporter" evidence="4">
    <location>
        <begin position="4"/>
        <end position="234"/>
    </location>
</feature>
<evidence type="ECO:0000256" key="2">
    <source>
        <dbReference type="ARBA" id="ARBA00022741"/>
    </source>
</evidence>